<evidence type="ECO:0008006" key="3">
    <source>
        <dbReference type="Google" id="ProtNLM"/>
    </source>
</evidence>
<sequence>MSREGKIPKLFSGSIDELTQPAKIEKDQKRKDLKKVKKQKTLFVSQDMNLKLIELYAHEGRRQSIIVEDAVNLYYYLKKALGERKFGELMSVVQREDEEMLRQYLEKLTL</sequence>
<keyword evidence="2" id="KW-1185">Reference proteome</keyword>
<dbReference type="OrthoDB" id="101495at2157"/>
<protein>
    <recommendedName>
        <fullName evidence="3">CopG family transcriptional regulator</fullName>
    </recommendedName>
</protein>
<gene>
    <name evidence="1" type="ORF">PAP_05945</name>
</gene>
<organism evidence="1 2">
    <name type="scientific">Palaeococcus pacificus DY20341</name>
    <dbReference type="NCBI Taxonomy" id="1343739"/>
    <lineage>
        <taxon>Archaea</taxon>
        <taxon>Methanobacteriati</taxon>
        <taxon>Methanobacteriota</taxon>
        <taxon>Thermococci</taxon>
        <taxon>Thermococcales</taxon>
        <taxon>Thermococcaceae</taxon>
        <taxon>Palaeococcus</taxon>
    </lineage>
</organism>
<proteinExistence type="predicted"/>
<dbReference type="HOGENOM" id="CLU_2191163_0_0_2"/>
<reference evidence="1 2" key="2">
    <citation type="journal article" date="2015" name="Genome Announc.">
        <title>Complete Genome Sequence of Hyperthermophilic Piezophilic Archaeon Palaeococcus pacificus DY20341T, Isolated from Deep-Sea Hydrothermal Sediments.</title>
        <authorList>
            <person name="Zeng X."/>
            <person name="Jebbar M."/>
            <person name="Shao Z."/>
        </authorList>
    </citation>
    <scope>NUCLEOTIDE SEQUENCE [LARGE SCALE GENOMIC DNA]</scope>
    <source>
        <strain evidence="1 2">DY20341</strain>
    </source>
</reference>
<reference evidence="2" key="1">
    <citation type="submission" date="2013-06" db="EMBL/GenBank/DDBJ databases">
        <title>Complete Genome Sequence of Hyperthermophilic Palaeococcus pacificus DY20341T, Isolated from a Deep-Sea Hydrothermal Sediments.</title>
        <authorList>
            <person name="Zeng X."/>
            <person name="Shao Z."/>
        </authorList>
    </citation>
    <scope>NUCLEOTIDE SEQUENCE [LARGE SCALE GENOMIC DNA]</scope>
    <source>
        <strain evidence="2">DY20341</strain>
    </source>
</reference>
<dbReference type="eggNOG" id="arCOG05095">
    <property type="taxonomic scope" value="Archaea"/>
</dbReference>
<evidence type="ECO:0000313" key="2">
    <source>
        <dbReference type="Proteomes" id="UP000027981"/>
    </source>
</evidence>
<dbReference type="RefSeq" id="WP_048165131.1">
    <property type="nucleotide sequence ID" value="NZ_CP006019.1"/>
</dbReference>
<dbReference type="EMBL" id="CP006019">
    <property type="protein sequence ID" value="AIF69589.1"/>
    <property type="molecule type" value="Genomic_DNA"/>
</dbReference>
<name>A0A075LTG1_9EURY</name>
<dbReference type="STRING" id="1343739.PAP_05945"/>
<dbReference type="AlphaFoldDB" id="A0A075LTG1"/>
<dbReference type="KEGG" id="ppac:PAP_05945"/>
<dbReference type="GeneID" id="24842312"/>
<accession>A0A075LTG1</accession>
<evidence type="ECO:0000313" key="1">
    <source>
        <dbReference type="EMBL" id="AIF69589.1"/>
    </source>
</evidence>
<dbReference type="Proteomes" id="UP000027981">
    <property type="component" value="Chromosome"/>
</dbReference>